<dbReference type="AlphaFoldDB" id="A0A2P7NSJ6"/>
<name>A0A2P7NSJ6_9PROT</name>
<sequence>KVWSGTLPNGSNRDTGATPAGTVRTCSINVVNNGAVSSHLKVFISTSATPTTADLIEDENMIIPAHGIYKLTGEIVGPGERIVLFADTATCIARVTAFEEVA</sequence>
<evidence type="ECO:0000313" key="2">
    <source>
        <dbReference type="Proteomes" id="UP000241912"/>
    </source>
</evidence>
<comment type="caution">
    <text evidence="1">The sequence shown here is derived from an EMBL/GenBank/DDBJ whole genome shotgun (WGS) entry which is preliminary data.</text>
</comment>
<protein>
    <submittedName>
        <fullName evidence="1">Uncharacterized protein</fullName>
    </submittedName>
</protein>
<accession>A0A2P7NSJ6</accession>
<organism evidence="1 2">
    <name type="scientific">Nitrosomonas supralitoralis</name>
    <dbReference type="NCBI Taxonomy" id="2116706"/>
    <lineage>
        <taxon>Bacteria</taxon>
        <taxon>Pseudomonadati</taxon>
        <taxon>Pseudomonadota</taxon>
        <taxon>Betaproteobacteria</taxon>
        <taxon>Nitrosomonadales</taxon>
        <taxon>Nitrosomonadaceae</taxon>
        <taxon>Nitrosomonas</taxon>
    </lineage>
</organism>
<keyword evidence="2" id="KW-1185">Reference proteome</keyword>
<dbReference type="EMBL" id="PXXU01000051">
    <property type="protein sequence ID" value="PSJ16430.1"/>
    <property type="molecule type" value="Genomic_DNA"/>
</dbReference>
<dbReference type="RefSeq" id="WP_172592430.1">
    <property type="nucleotide sequence ID" value="NZ_PXXU01000038.1"/>
</dbReference>
<dbReference type="Proteomes" id="UP000241912">
    <property type="component" value="Unassembled WGS sequence"/>
</dbReference>
<feature type="non-terminal residue" evidence="1">
    <location>
        <position position="1"/>
    </location>
</feature>
<evidence type="ECO:0000313" key="1">
    <source>
        <dbReference type="EMBL" id="PSJ16430.1"/>
    </source>
</evidence>
<proteinExistence type="predicted"/>
<gene>
    <name evidence="1" type="ORF">C7H79_13405</name>
</gene>
<reference evidence="1 2" key="1">
    <citation type="submission" date="2018-03" db="EMBL/GenBank/DDBJ databases">
        <title>Draft genome of Nitrosomonas supralitoralis APG5.</title>
        <authorList>
            <person name="Urakawa H."/>
            <person name="Lopez J.V."/>
        </authorList>
    </citation>
    <scope>NUCLEOTIDE SEQUENCE [LARGE SCALE GENOMIC DNA]</scope>
    <source>
        <strain evidence="1 2">APG5</strain>
    </source>
</reference>